<dbReference type="InterPro" id="IPR054539">
    <property type="entry name" value="Beta-prop_PDH"/>
</dbReference>
<dbReference type="SUPFAM" id="SSF50952">
    <property type="entry name" value="Soluble quinoprotein glucose dehydrogenase"/>
    <property type="match status" value="1"/>
</dbReference>
<feature type="region of interest" description="Disordered" evidence="1">
    <location>
        <begin position="1"/>
        <end position="23"/>
    </location>
</feature>
<evidence type="ECO:0000259" key="2">
    <source>
        <dbReference type="Pfam" id="PF22807"/>
    </source>
</evidence>
<dbReference type="PANTHER" id="PTHR33546:SF1">
    <property type="entry name" value="LARGE, MULTIFUNCTIONAL SECRETED PROTEIN"/>
    <property type="match status" value="1"/>
</dbReference>
<reference evidence="3" key="1">
    <citation type="submission" date="2009-08" db="EMBL/GenBank/DDBJ databases">
        <authorList>
            <consortium name="US DOE Joint Genome Institute"/>
            <person name="Lucas S."/>
            <person name="Copeland A."/>
            <person name="Lapidus A."/>
            <person name="Glavina del Rio T."/>
            <person name="Dalin E."/>
            <person name="Tice H."/>
            <person name="Bruce D."/>
            <person name="Barry K."/>
            <person name="Pitluck S."/>
            <person name="Lowry S."/>
            <person name="Larimer F."/>
            <person name="Land M."/>
            <person name="Hauser L."/>
            <person name="Kyrpides N."/>
            <person name="Ivanova N."/>
            <person name="McMahon K.D."/>
            <person name="Hugenholtz P."/>
        </authorList>
    </citation>
    <scope>NUCLEOTIDE SEQUENCE</scope>
    <source>
        <strain evidence="3">UW-1</strain>
    </source>
</reference>
<dbReference type="PANTHER" id="PTHR33546">
    <property type="entry name" value="LARGE, MULTIFUNCTIONAL SECRETED PROTEIN-RELATED"/>
    <property type="match status" value="1"/>
</dbReference>
<name>C7RPX2_ACCRE</name>
<organism evidence="3">
    <name type="scientific">Accumulibacter regalis</name>
    <dbReference type="NCBI Taxonomy" id="522306"/>
    <lineage>
        <taxon>Bacteria</taxon>
        <taxon>Pseudomonadati</taxon>
        <taxon>Pseudomonadota</taxon>
        <taxon>Betaproteobacteria</taxon>
        <taxon>Candidatus Accumulibacter</taxon>
    </lineage>
</organism>
<dbReference type="STRING" id="522306.CAP2UW1_2267"/>
<feature type="domain" description="Pyrroloquinoline quinone-dependent pyranose dehydrogenase beta-propeller" evidence="2">
    <location>
        <begin position="64"/>
        <end position="351"/>
    </location>
</feature>
<dbReference type="InterPro" id="IPR011041">
    <property type="entry name" value="Quinoprot_gluc/sorb_DH_b-prop"/>
</dbReference>
<dbReference type="AlphaFoldDB" id="C7RPX2"/>
<sequence>MPPSSQSEHTPDTHPGQCDSAKPTIPHAWRASGVWRIVRLLTVALALLPWSTQAARLPLERISLPSGFAIEVWAQVDNARQMALGAHDAKGGTLFVGSMRAGKVHAVSFDASFKAQRVTVIASGLQLPVGVAYRAGSLYVSAVSRILRYDDIERRLEHPPTPAVVTDRLPGETHHGWKFMAFGPDGKLYVPVGAPCNICEPDPQRYANIMRMAPDGSRIETFASGVRNSVGFDWHPQTGELWFTDNGRDMLGDDLPADELNHAPRGGMHFGYPYCHGGDLPDPEFGARRNCREFAAPAQQLGAHVAALGMRFYTGRMFPPEYRNQIFIAEHGSWNRSRKIGYRVALVRLQGNRAVAYETFASGWLQGETAWGRPADVLVLPDGSLLVADDHAGAIYRILYRGD</sequence>
<dbReference type="Gene3D" id="2.120.10.30">
    <property type="entry name" value="TolB, C-terminal domain"/>
    <property type="match status" value="1"/>
</dbReference>
<dbReference type="eggNOG" id="COG2133">
    <property type="taxonomic scope" value="Bacteria"/>
</dbReference>
<dbReference type="HOGENOM" id="CLU_024435_3_1_4"/>
<reference evidence="3" key="2">
    <citation type="submission" date="2009-09" db="EMBL/GenBank/DDBJ databases">
        <title>Complete sequence of chromosome of Candidatus Accumulibacter phosphatis clade IIA str. UW-1.</title>
        <authorList>
            <consortium name="US DOE Joint Genome Institute"/>
            <person name="Martin H.G."/>
            <person name="Ivanova N."/>
            <person name="Kunin V."/>
            <person name="Warnecke F."/>
            <person name="Barry K."/>
            <person name="He S."/>
            <person name="Salamov A."/>
            <person name="Szeto E."/>
            <person name="Dalin E."/>
            <person name="Pangilinan J.L."/>
            <person name="Lapidus A."/>
            <person name="Lowry S."/>
            <person name="Kyrpides N.C."/>
            <person name="McMahon K.D."/>
            <person name="Hugenholtz P."/>
        </authorList>
    </citation>
    <scope>NUCLEOTIDE SEQUENCE [LARGE SCALE GENOMIC DNA]</scope>
    <source>
        <strain evidence="3">UW-1</strain>
    </source>
</reference>
<gene>
    <name evidence="3" type="ordered locus">CAP2UW1_2267</name>
</gene>
<dbReference type="KEGG" id="app:CAP2UW1_2267"/>
<protein>
    <submittedName>
        <fullName evidence="3">L-sorbosone dehydrogenase, putative</fullName>
    </submittedName>
</protein>
<dbReference type="EMBL" id="CP001715">
    <property type="protein sequence ID" value="ACV35558.1"/>
    <property type="molecule type" value="Genomic_DNA"/>
</dbReference>
<dbReference type="InterPro" id="IPR011042">
    <property type="entry name" value="6-blade_b-propeller_TolB-like"/>
</dbReference>
<proteinExistence type="predicted"/>
<accession>C7RPX2</accession>
<evidence type="ECO:0000313" key="3">
    <source>
        <dbReference type="EMBL" id="ACV35558.1"/>
    </source>
</evidence>
<dbReference type="OrthoDB" id="9770043at2"/>
<dbReference type="Pfam" id="PF22807">
    <property type="entry name" value="TrAA12"/>
    <property type="match status" value="1"/>
</dbReference>
<evidence type="ECO:0000256" key="1">
    <source>
        <dbReference type="SAM" id="MobiDB-lite"/>
    </source>
</evidence>